<dbReference type="EMBL" id="JAWDJW010008472">
    <property type="protein sequence ID" value="KAK3060563.1"/>
    <property type="molecule type" value="Genomic_DNA"/>
</dbReference>
<protein>
    <submittedName>
        <fullName evidence="1">Uncharacterized protein</fullName>
    </submittedName>
</protein>
<proteinExistence type="predicted"/>
<keyword evidence="2" id="KW-1185">Reference proteome</keyword>
<feature type="non-terminal residue" evidence="1">
    <location>
        <position position="1"/>
    </location>
</feature>
<organism evidence="1 2">
    <name type="scientific">Coniosporium uncinatum</name>
    <dbReference type="NCBI Taxonomy" id="93489"/>
    <lineage>
        <taxon>Eukaryota</taxon>
        <taxon>Fungi</taxon>
        <taxon>Dikarya</taxon>
        <taxon>Ascomycota</taxon>
        <taxon>Pezizomycotina</taxon>
        <taxon>Dothideomycetes</taxon>
        <taxon>Dothideomycetes incertae sedis</taxon>
        <taxon>Coniosporium</taxon>
    </lineage>
</organism>
<comment type="caution">
    <text evidence="1">The sequence shown here is derived from an EMBL/GenBank/DDBJ whole genome shotgun (WGS) entry which is preliminary data.</text>
</comment>
<evidence type="ECO:0000313" key="2">
    <source>
        <dbReference type="Proteomes" id="UP001186974"/>
    </source>
</evidence>
<name>A0ACC3D214_9PEZI</name>
<accession>A0ACC3D214</accession>
<gene>
    <name evidence="1" type="ORF">LTS18_008259</name>
</gene>
<reference evidence="1" key="1">
    <citation type="submission" date="2024-09" db="EMBL/GenBank/DDBJ databases">
        <title>Black Yeasts Isolated from many extreme environments.</title>
        <authorList>
            <person name="Coleine C."/>
            <person name="Stajich J.E."/>
            <person name="Selbmann L."/>
        </authorList>
    </citation>
    <scope>NUCLEOTIDE SEQUENCE</scope>
    <source>
        <strain evidence="1">CCFEE 5737</strain>
    </source>
</reference>
<dbReference type="Proteomes" id="UP001186974">
    <property type="component" value="Unassembled WGS sequence"/>
</dbReference>
<evidence type="ECO:0000313" key="1">
    <source>
        <dbReference type="EMBL" id="KAK3060563.1"/>
    </source>
</evidence>
<sequence length="69" mass="7136">TSATAAKDTIDVVPKRVATRSFDQPTASSKAKNAGAAVLKEKENGKEGAGAGGEKKEHVKTARSGRKKI</sequence>